<protein>
    <submittedName>
        <fullName evidence="2">Uncharacterized protein</fullName>
    </submittedName>
</protein>
<dbReference type="EMBL" id="CAJNNV010026612">
    <property type="protein sequence ID" value="CAE8618641.1"/>
    <property type="molecule type" value="Genomic_DNA"/>
</dbReference>
<dbReference type="Gene3D" id="3.10.450.50">
    <property type="match status" value="1"/>
</dbReference>
<feature type="compositionally biased region" description="Basic and acidic residues" evidence="1">
    <location>
        <begin position="28"/>
        <end position="43"/>
    </location>
</feature>
<evidence type="ECO:0000256" key="1">
    <source>
        <dbReference type="SAM" id="MobiDB-lite"/>
    </source>
</evidence>
<evidence type="ECO:0000313" key="2">
    <source>
        <dbReference type="EMBL" id="CAE8618641.1"/>
    </source>
</evidence>
<sequence length="344" mass="37730">MGRPFSPLCRAEPASSRRRLCGSGSSQDDSRTRLGGGRHEHNGNTHNAYNSNHSSRRARHLIQHRSLAPAMSNLWLLLPSLVLATSLPLAAAVDSGEESLAARSPLVAALRRAESQPPLDEAVSPIGPIEVEEAQKAWADGVLQIGAKFEQSLTAAQKEAASFVDDLYGHGLQSVLFKPSQSTSKPFRTSREGVISHLAGGYGEFPEDQGFAVSSKWNRIRYENAGIEIEGLQALAMGNSFFRDTFTGNETKLEYTFGYFRAKGGKLKINLHFSSIPYTNHSNATQSLSVTEDEVRAAQKAFADSIIEIGAYHEKGWHYYERTAMFVDTMFAFDFGPVLFKAAE</sequence>
<feature type="region of interest" description="Disordered" evidence="1">
    <location>
        <begin position="16"/>
        <end position="57"/>
    </location>
</feature>
<feature type="compositionally biased region" description="Polar residues" evidence="1">
    <location>
        <begin position="44"/>
        <end position="53"/>
    </location>
</feature>
<comment type="caution">
    <text evidence="2">The sequence shown here is derived from an EMBL/GenBank/DDBJ whole genome shotgun (WGS) entry which is preliminary data.</text>
</comment>
<dbReference type="Proteomes" id="UP000654075">
    <property type="component" value="Unassembled WGS sequence"/>
</dbReference>
<dbReference type="OrthoDB" id="10262747at2759"/>
<evidence type="ECO:0000313" key="3">
    <source>
        <dbReference type="Proteomes" id="UP000654075"/>
    </source>
</evidence>
<gene>
    <name evidence="2" type="ORF">PGLA1383_LOCUS36248</name>
</gene>
<dbReference type="AlphaFoldDB" id="A0A813G198"/>
<keyword evidence="3" id="KW-1185">Reference proteome</keyword>
<reference evidence="2" key="1">
    <citation type="submission" date="2021-02" db="EMBL/GenBank/DDBJ databases">
        <authorList>
            <person name="Dougan E. K."/>
            <person name="Rhodes N."/>
            <person name="Thang M."/>
            <person name="Chan C."/>
        </authorList>
    </citation>
    <scope>NUCLEOTIDE SEQUENCE</scope>
</reference>
<accession>A0A813G198</accession>
<proteinExistence type="predicted"/>
<name>A0A813G198_POLGL</name>
<feature type="non-terminal residue" evidence="2">
    <location>
        <position position="344"/>
    </location>
</feature>
<organism evidence="2 3">
    <name type="scientific">Polarella glacialis</name>
    <name type="common">Dinoflagellate</name>
    <dbReference type="NCBI Taxonomy" id="89957"/>
    <lineage>
        <taxon>Eukaryota</taxon>
        <taxon>Sar</taxon>
        <taxon>Alveolata</taxon>
        <taxon>Dinophyceae</taxon>
        <taxon>Suessiales</taxon>
        <taxon>Suessiaceae</taxon>
        <taxon>Polarella</taxon>
    </lineage>
</organism>